<evidence type="ECO:0000256" key="1">
    <source>
        <dbReference type="SAM" id="MobiDB-lite"/>
    </source>
</evidence>
<organism evidence="2 3">
    <name type="scientific">Cinchona calisaya</name>
    <dbReference type="NCBI Taxonomy" id="153742"/>
    <lineage>
        <taxon>Eukaryota</taxon>
        <taxon>Viridiplantae</taxon>
        <taxon>Streptophyta</taxon>
        <taxon>Embryophyta</taxon>
        <taxon>Tracheophyta</taxon>
        <taxon>Spermatophyta</taxon>
        <taxon>Magnoliopsida</taxon>
        <taxon>eudicotyledons</taxon>
        <taxon>Gunneridae</taxon>
        <taxon>Pentapetalae</taxon>
        <taxon>asterids</taxon>
        <taxon>lamiids</taxon>
        <taxon>Gentianales</taxon>
        <taxon>Rubiaceae</taxon>
        <taxon>Cinchonoideae</taxon>
        <taxon>Cinchoneae</taxon>
        <taxon>Cinchona</taxon>
    </lineage>
</organism>
<feature type="compositionally biased region" description="Polar residues" evidence="1">
    <location>
        <begin position="1"/>
        <end position="12"/>
    </location>
</feature>
<sequence>MASVFNNNSTPGNHGVPLSDNNTNSSNHGVTPSQYDKDWDLGCMIDPSLEEGEEGQADDIVIEQEVIVSELFALVELRASKNLQVQNPIIPYDCEPFDIDALADFCSSGQGLTGAFYGAPHFGVDQSSAD</sequence>
<feature type="compositionally biased region" description="Polar residues" evidence="1">
    <location>
        <begin position="19"/>
        <end position="34"/>
    </location>
</feature>
<gene>
    <name evidence="2" type="ORF">ACH5RR_032242</name>
</gene>
<dbReference type="AlphaFoldDB" id="A0ABD2YLS6"/>
<evidence type="ECO:0000313" key="2">
    <source>
        <dbReference type="EMBL" id="KAL3506860.1"/>
    </source>
</evidence>
<dbReference type="EMBL" id="JBJUIK010000013">
    <property type="protein sequence ID" value="KAL3506860.1"/>
    <property type="molecule type" value="Genomic_DNA"/>
</dbReference>
<protein>
    <submittedName>
        <fullName evidence="2">Uncharacterized protein</fullName>
    </submittedName>
</protein>
<name>A0ABD2YLS6_9GENT</name>
<reference evidence="2 3" key="1">
    <citation type="submission" date="2024-11" db="EMBL/GenBank/DDBJ databases">
        <title>A near-complete genome assembly of Cinchona calisaya.</title>
        <authorList>
            <person name="Lian D.C."/>
            <person name="Zhao X.W."/>
            <person name="Wei L."/>
        </authorList>
    </citation>
    <scope>NUCLEOTIDE SEQUENCE [LARGE SCALE GENOMIC DNA]</scope>
    <source>
        <tissue evidence="2">Nenye</tissue>
    </source>
</reference>
<keyword evidence="3" id="KW-1185">Reference proteome</keyword>
<dbReference type="Proteomes" id="UP001630127">
    <property type="component" value="Unassembled WGS sequence"/>
</dbReference>
<evidence type="ECO:0000313" key="3">
    <source>
        <dbReference type="Proteomes" id="UP001630127"/>
    </source>
</evidence>
<proteinExistence type="predicted"/>
<comment type="caution">
    <text evidence="2">The sequence shown here is derived from an EMBL/GenBank/DDBJ whole genome shotgun (WGS) entry which is preliminary data.</text>
</comment>
<accession>A0ABD2YLS6</accession>
<feature type="region of interest" description="Disordered" evidence="1">
    <location>
        <begin position="1"/>
        <end position="38"/>
    </location>
</feature>